<reference evidence="2" key="2">
    <citation type="submission" date="2016-01" db="EMBL/GenBank/DDBJ databases">
        <title>Draft Genome Sequence of Paenibacillus amylolyticus Heshi-A3 that Was Isolated from Fermented Rice Bran with Aging Salted Mackerel, Which Was Named Heshiko as Traditional Fermented Seafood in Japan.</title>
        <authorList>
            <person name="Akuzawa S."/>
            <person name="Nakagawa J."/>
            <person name="Kanekatsu T."/>
            <person name="Kubota E."/>
            <person name="Ohtake R."/>
            <person name="Suzuki T."/>
            <person name="Kanesaki Y."/>
        </authorList>
    </citation>
    <scope>NUCLEOTIDE SEQUENCE [LARGE SCALE GENOMIC DNA]</scope>
    <source>
        <strain evidence="2">Heshi-A3</strain>
    </source>
</reference>
<dbReference type="Proteomes" id="UP000069697">
    <property type="component" value="Unassembled WGS sequence"/>
</dbReference>
<gene>
    <name evidence="1" type="ORF">PAHA3_2500</name>
</gene>
<evidence type="ECO:0000313" key="2">
    <source>
        <dbReference type="Proteomes" id="UP000069697"/>
    </source>
</evidence>
<dbReference type="RefSeq" id="WP_036674246.1">
    <property type="nucleotide sequence ID" value="NZ_BCNV01000001.1"/>
</dbReference>
<accession>A0A100VM53</accession>
<dbReference type="AlphaFoldDB" id="A0A100VM53"/>
<proteinExistence type="predicted"/>
<reference evidence="1 2" key="1">
    <citation type="journal article" date="2016" name="Genome Announc.">
        <title>Draft Genome Sequence of Paenibacillus amylolyticus Heshi-A3, Isolated from Fermented Rice Bran in a Japanese Fermented Seafood Dish.</title>
        <authorList>
            <person name="Akuzawa S."/>
            <person name="Nagaoka J."/>
            <person name="Kanekatsu M."/>
            <person name="Kubota E."/>
            <person name="Ohtake R."/>
            <person name="Suzuki T."/>
            <person name="Kanesaki Y."/>
        </authorList>
    </citation>
    <scope>NUCLEOTIDE SEQUENCE [LARGE SCALE GENOMIC DNA]</scope>
    <source>
        <strain evidence="1 2">Heshi-A3</strain>
    </source>
</reference>
<comment type="caution">
    <text evidence="1">The sequence shown here is derived from an EMBL/GenBank/DDBJ whole genome shotgun (WGS) entry which is preliminary data.</text>
</comment>
<name>A0A100VM53_PAEAM</name>
<sequence>MDYNKFTEDLKAAHKASQAATEGMQDGGTANLDKVFIRLPRARETKVLEAIKAAGLYCRGKRRWIGDGYMITVSSGQASVRDKAVTVFAKELFMNGYDVSAYRQMD</sequence>
<protein>
    <submittedName>
        <fullName evidence="1">Uncharacterized protein</fullName>
    </submittedName>
</protein>
<organism evidence="1 2">
    <name type="scientific">Paenibacillus amylolyticus</name>
    <dbReference type="NCBI Taxonomy" id="1451"/>
    <lineage>
        <taxon>Bacteria</taxon>
        <taxon>Bacillati</taxon>
        <taxon>Bacillota</taxon>
        <taxon>Bacilli</taxon>
        <taxon>Bacillales</taxon>
        <taxon>Paenibacillaceae</taxon>
        <taxon>Paenibacillus</taxon>
    </lineage>
</organism>
<dbReference type="EMBL" id="BCNV01000001">
    <property type="protein sequence ID" value="GAS82426.1"/>
    <property type="molecule type" value="Genomic_DNA"/>
</dbReference>
<evidence type="ECO:0000313" key="1">
    <source>
        <dbReference type="EMBL" id="GAS82426.1"/>
    </source>
</evidence>